<reference evidence="3 4" key="1">
    <citation type="journal article" date="2016" name="BMC Genomics">
        <title>Type VI secretion systems of human gut Bacteroidales segregate into three genetic architectures, two of which are contained on mobile genetic elements.</title>
        <authorList>
            <person name="Coyne M.J."/>
            <person name="Roelofs K.G."/>
            <person name="Comstock L.E."/>
        </authorList>
    </citation>
    <scope>NUCLEOTIDE SEQUENCE [LARGE SCALE GENOMIC DNA]</scope>
    <source>
        <strain evidence="3 4">CL09T03C01</strain>
    </source>
</reference>
<dbReference type="Proteomes" id="UP000056419">
    <property type="component" value="Unassembled WGS sequence"/>
</dbReference>
<feature type="region of interest" description="Disordered" evidence="1">
    <location>
        <begin position="1141"/>
        <end position="1182"/>
    </location>
</feature>
<gene>
    <name evidence="2" type="primary">brxC</name>
    <name evidence="3" type="ORF">AA415_02708</name>
    <name evidence="2" type="ORF">F9958_17040</name>
</gene>
<sequence length="1213" mass="139283">MSKIKDILSIELENDIKNVIDLNSQNEEDIKDELDGFILTESLAKHLSDFLDVFCSDMKESGVWLSGFYGSGKSYFAKMIGFLIANPVIKGTPMRDRFMPKLIGLKNKEIIENQIRSLDKTDYQVTLFDCAKVDSSHGISYMAMSHFLLSLGFLSNWIGMMEFNLMLENRYDKFLATVKEQNAGKDWYDIRKKMSAVPALKKAILTFMAEDEYEETRKLIDERIKTYDATKLKEDLRLYLEHYPEKKIVFFIDEMSEALSQKKINLLDLEGLSEALSSLGNRVWTVGIAQQAFNDVLNASGLNIHQLNKVEARFKTRIPIAAEEIDTIIRKRLLAKTDSGKEQLEAYYDKNNGMIQDITHIAGVSLNATKDEHTYADYYPFYEHQFKLLQYFLFGSRDTVTSQIGTRGMLVSVFDVLKKEAMTEADVFTHVNATQLCRQAEENIPEALRMRYEQADNHIGKEGMKYVEGRALLQTIHFLEKANAYTTIENITKSYVRRPEDYYSVLAEVKKALEILVERNVLITSGNQYRITSQIEQQIIDDMNSFSAEVYRVRAEITKILKQQKIIKVSQTLTSDGQAIPFCVESSLGENFVNAGEKYMKVSFYDVFHEDHAQLVVSVKQDTQNQKGIISIIPSSVYGTEIFNRAQELLKIDYIETKTYHTADEKKVVNNIVSTKEEKMKILTELINKSYTEGTAVYLFNTYQLTDSNYQKEIESLQRKMFGNIFYKRLGASLSDSLAVKVLTANSTQLTTMFGGSEEFRFFDSAGKFIGENLSVSTEILEKCKSYCTGDKLEEELSAPPTGYKFGTIITSVAALFRGNKLIAKFNGEDFHSVSDALEAKIFDNTRNFAKASFKAVMKSLSYNDRQEIVDILKEDCQYKKITGDNAPSYNLNDFELVDCIRTLSKRMMDKVKDKIMGDDEMELLFKRSVQARNVFSQYTAAVTDANYIATARTFLQEADDYIKAVEQVQKDLKFIDFEFKAIEEERAFIQNVTEEFDKTGNDMNLIRGKKEQFEEAREKDLVANAPLMKKLTQDIKDIYYEVMKHKAELLSEEVIALLTKSDELKSQIDQYPKEWNSKLYHKIEDLEKSWKRYVTVKVNLDKWSVKCSNTGMLLRDIEYKITNLNMVKQEVSLWDTEIVTQDPSPKKPDIPKLPDNPTPEDKPAPQPKPIQRNMKAKLPKGTASVAEYRSWLKQQLAMLNMFGEDDILNFDN</sequence>
<dbReference type="STRING" id="46506.AA415_02708"/>
<dbReference type="SUPFAM" id="SSF52540">
    <property type="entry name" value="P-loop containing nucleoside triphosphate hydrolases"/>
    <property type="match status" value="1"/>
</dbReference>
<organism evidence="3 4">
    <name type="scientific">Bacteroides stercoris</name>
    <dbReference type="NCBI Taxonomy" id="46506"/>
    <lineage>
        <taxon>Bacteria</taxon>
        <taxon>Pseudomonadati</taxon>
        <taxon>Bacteroidota</taxon>
        <taxon>Bacteroidia</taxon>
        <taxon>Bacteroidales</taxon>
        <taxon>Bacteroidaceae</taxon>
        <taxon>Bacteroides</taxon>
    </lineage>
</organism>
<reference evidence="3" key="2">
    <citation type="submission" date="2016-01" db="EMBL/GenBank/DDBJ databases">
        <authorList>
            <person name="McClelland M."/>
            <person name="Jain A."/>
            <person name="Saraogi P."/>
            <person name="Mendelson R."/>
            <person name="Westerman R."/>
            <person name="SanMiguel P."/>
            <person name="Csonka L."/>
        </authorList>
    </citation>
    <scope>NUCLEOTIDE SEQUENCE</scope>
    <source>
        <strain evidence="3">CL09T03C01</strain>
    </source>
</reference>
<keyword evidence="4" id="KW-1185">Reference proteome</keyword>
<dbReference type="RefSeq" id="WP_060386337.1">
    <property type="nucleotide sequence ID" value="NZ_CP081913.1"/>
</dbReference>
<dbReference type="EMBL" id="WCLE01000062">
    <property type="protein sequence ID" value="KAB5308690.1"/>
    <property type="molecule type" value="Genomic_DNA"/>
</dbReference>
<evidence type="ECO:0000313" key="2">
    <source>
        <dbReference type="EMBL" id="KAB5308690.1"/>
    </source>
</evidence>
<comment type="caution">
    <text evidence="3">The sequence shown here is derived from an EMBL/GenBank/DDBJ whole genome shotgun (WGS) entry which is preliminary data.</text>
</comment>
<evidence type="ECO:0000313" key="5">
    <source>
        <dbReference type="Proteomes" id="UP000467334"/>
    </source>
</evidence>
<dbReference type="NCBIfam" id="NF033441">
    <property type="entry name" value="BREX_BrxC"/>
    <property type="match status" value="1"/>
</dbReference>
<name>A0A120A106_BACSE</name>
<accession>A0A120A106</accession>
<dbReference type="Proteomes" id="UP000467334">
    <property type="component" value="Unassembled WGS sequence"/>
</dbReference>
<dbReference type="InterPro" id="IPR027417">
    <property type="entry name" value="P-loop_NTPase"/>
</dbReference>
<proteinExistence type="predicted"/>
<dbReference type="AlphaFoldDB" id="A0A120A106"/>
<reference evidence="2 5" key="3">
    <citation type="journal article" date="2019" name="Nat. Med.">
        <title>A library of human gut bacterial isolates paired with longitudinal multiomics data enables mechanistic microbiome research.</title>
        <authorList>
            <person name="Poyet M."/>
            <person name="Groussin M."/>
            <person name="Gibbons S.M."/>
            <person name="Avila-Pacheco J."/>
            <person name="Jiang X."/>
            <person name="Kearney S.M."/>
            <person name="Perrotta A.R."/>
            <person name="Berdy B."/>
            <person name="Zhao S."/>
            <person name="Lieberman T.D."/>
            <person name="Swanson P.K."/>
            <person name="Smith M."/>
            <person name="Roesemann S."/>
            <person name="Alexander J.E."/>
            <person name="Rich S.A."/>
            <person name="Livny J."/>
            <person name="Vlamakis H."/>
            <person name="Clish C."/>
            <person name="Bullock K."/>
            <person name="Deik A."/>
            <person name="Scott J."/>
            <person name="Pierce K.A."/>
            <person name="Xavier R.J."/>
            <person name="Alm E.J."/>
        </authorList>
    </citation>
    <scope>NUCLEOTIDE SEQUENCE [LARGE SCALE GENOMIC DNA]</scope>
    <source>
        <strain evidence="2 5">BIOML-A6</strain>
    </source>
</reference>
<dbReference type="EMBL" id="LRGC01000017">
    <property type="protein sequence ID" value="KWR52843.1"/>
    <property type="molecule type" value="Genomic_DNA"/>
</dbReference>
<dbReference type="InterPro" id="IPR047679">
    <property type="entry name" value="BREX_BrxC"/>
</dbReference>
<evidence type="ECO:0000313" key="4">
    <source>
        <dbReference type="Proteomes" id="UP000056419"/>
    </source>
</evidence>
<evidence type="ECO:0000256" key="1">
    <source>
        <dbReference type="SAM" id="MobiDB-lite"/>
    </source>
</evidence>
<dbReference type="PATRIC" id="fig|46506.5.peg.2903"/>
<evidence type="ECO:0000313" key="3">
    <source>
        <dbReference type="EMBL" id="KWR52843.1"/>
    </source>
</evidence>
<protein>
    <submittedName>
        <fullName evidence="2">BREX system P-loop protein BrxC</fullName>
    </submittedName>
</protein>